<evidence type="ECO:0000313" key="1">
    <source>
        <dbReference type="EMBL" id="KAK6168208.1"/>
    </source>
</evidence>
<comment type="caution">
    <text evidence="1">The sequence shown here is derived from an EMBL/GenBank/DDBJ whole genome shotgun (WGS) entry which is preliminary data.</text>
</comment>
<dbReference type="Proteomes" id="UP001347796">
    <property type="component" value="Unassembled WGS sequence"/>
</dbReference>
<name>A0AAN8G8W4_PATCE</name>
<reference evidence="1 2" key="1">
    <citation type="submission" date="2024-01" db="EMBL/GenBank/DDBJ databases">
        <title>The genome of the rayed Mediterranean limpet Patella caerulea (Linnaeus, 1758).</title>
        <authorList>
            <person name="Anh-Thu Weber A."/>
            <person name="Halstead-Nussloch G."/>
        </authorList>
    </citation>
    <scope>NUCLEOTIDE SEQUENCE [LARGE SCALE GENOMIC DNA]</scope>
    <source>
        <strain evidence="1">AATW-2023a</strain>
        <tissue evidence="1">Whole specimen</tissue>
    </source>
</reference>
<protein>
    <submittedName>
        <fullName evidence="1">Uncharacterized protein</fullName>
    </submittedName>
</protein>
<evidence type="ECO:0000313" key="2">
    <source>
        <dbReference type="Proteomes" id="UP001347796"/>
    </source>
</evidence>
<sequence>MLEDYYKNVKNCTVKFSFDERINVNDLIEAIEEKIGFDTVETVVPMNGVYEISVNNVEYCNTIAKEGIIFKNECVFGSTVGSKIMVVSFMHIPAYISDDEILEKLSLWKVEALGEIKKRYFAHGKRHILDGTRYVRVKFPLGVDSLPYAT</sequence>
<organism evidence="1 2">
    <name type="scientific">Patella caerulea</name>
    <name type="common">Rayed Mediterranean limpet</name>
    <dbReference type="NCBI Taxonomy" id="87958"/>
    <lineage>
        <taxon>Eukaryota</taxon>
        <taxon>Metazoa</taxon>
        <taxon>Spiralia</taxon>
        <taxon>Lophotrochozoa</taxon>
        <taxon>Mollusca</taxon>
        <taxon>Gastropoda</taxon>
        <taxon>Patellogastropoda</taxon>
        <taxon>Patelloidea</taxon>
        <taxon>Patellidae</taxon>
        <taxon>Patella</taxon>
    </lineage>
</organism>
<keyword evidence="2" id="KW-1185">Reference proteome</keyword>
<proteinExistence type="predicted"/>
<dbReference type="EMBL" id="JAZGQO010000018">
    <property type="protein sequence ID" value="KAK6168208.1"/>
    <property type="molecule type" value="Genomic_DNA"/>
</dbReference>
<dbReference type="AlphaFoldDB" id="A0AAN8G8W4"/>
<accession>A0AAN8G8W4</accession>
<gene>
    <name evidence="1" type="ORF">SNE40_022082</name>
</gene>